<keyword evidence="10 14" id="KW-0472">Membrane</keyword>
<keyword evidence="9 12" id="KW-0520">NAD</keyword>
<feature type="transmembrane region" description="Helical" evidence="14">
    <location>
        <begin position="296"/>
        <end position="317"/>
    </location>
</feature>
<feature type="transmembrane region" description="Helical" evidence="14">
    <location>
        <begin position="255"/>
        <end position="276"/>
    </location>
</feature>
<evidence type="ECO:0000256" key="1">
    <source>
        <dbReference type="ARBA" id="ARBA00004141"/>
    </source>
</evidence>
<evidence type="ECO:0000256" key="9">
    <source>
        <dbReference type="ARBA" id="ARBA00023027"/>
    </source>
</evidence>
<dbReference type="Pfam" id="PF00146">
    <property type="entry name" value="NADHdh"/>
    <property type="match status" value="1"/>
</dbReference>
<feature type="transmembrane region" description="Helical" evidence="14">
    <location>
        <begin position="103"/>
        <end position="126"/>
    </location>
</feature>
<name>A0A8A3WM98_9SAUR</name>
<feature type="transmembrane region" description="Helical" evidence="14">
    <location>
        <begin position="70"/>
        <end position="91"/>
    </location>
</feature>
<feature type="transmembrane region" description="Helical" evidence="14">
    <location>
        <begin position="6"/>
        <end position="28"/>
    </location>
</feature>
<organism evidence="15">
    <name type="scientific">Acanthodactylus aureus</name>
    <dbReference type="NCBI Taxonomy" id="111505"/>
    <lineage>
        <taxon>Eukaryota</taxon>
        <taxon>Metazoa</taxon>
        <taxon>Chordata</taxon>
        <taxon>Craniata</taxon>
        <taxon>Vertebrata</taxon>
        <taxon>Euteleostomi</taxon>
        <taxon>Lepidosauria</taxon>
        <taxon>Squamata</taxon>
        <taxon>Bifurcata</taxon>
        <taxon>Unidentata</taxon>
        <taxon>Episquamata</taxon>
        <taxon>Laterata</taxon>
        <taxon>Lacertibaenia</taxon>
        <taxon>Lacertidae</taxon>
        <taxon>Acanthodactylus</taxon>
    </lineage>
</organism>
<keyword evidence="13 15" id="KW-0496">Mitochondrion</keyword>
<dbReference type="PANTHER" id="PTHR11432:SF3">
    <property type="entry name" value="NADH-UBIQUINONE OXIDOREDUCTASE CHAIN 1"/>
    <property type="match status" value="1"/>
</dbReference>
<dbReference type="InterPro" id="IPR018086">
    <property type="entry name" value="NADH_UbQ_OxRdtase_su1_CS"/>
</dbReference>
<reference evidence="15" key="1">
    <citation type="journal article" name="Sci. Rep.">
        <title>Mitogenome analyses elucidate the evolutionary relationships of a probable Eocene wet tropics relic in the xerophile lizard genus Acanthodactylus.</title>
        <authorList>
            <person name="Kirchhof S."/>
            <person name="Lyra M.L."/>
            <person name="Rodriguez A."/>
            <person name="Ineich I."/>
            <person name="Muller J."/>
            <person name="Rodel M.O."/>
            <person name="Trape J.F."/>
            <person name="Vences M."/>
            <person name="Boissinot S."/>
        </authorList>
    </citation>
    <scope>NUCLEOTIDE SEQUENCE</scope>
</reference>
<evidence type="ECO:0000256" key="11">
    <source>
        <dbReference type="ARBA" id="ARBA00049551"/>
    </source>
</evidence>
<comment type="catalytic activity">
    <reaction evidence="11 13">
        <text>a ubiquinone + NADH + 5 H(+)(in) = a ubiquinol + NAD(+) + 4 H(+)(out)</text>
        <dbReference type="Rhea" id="RHEA:29091"/>
        <dbReference type="Rhea" id="RHEA-COMP:9565"/>
        <dbReference type="Rhea" id="RHEA-COMP:9566"/>
        <dbReference type="ChEBI" id="CHEBI:15378"/>
        <dbReference type="ChEBI" id="CHEBI:16389"/>
        <dbReference type="ChEBI" id="CHEBI:17976"/>
        <dbReference type="ChEBI" id="CHEBI:57540"/>
        <dbReference type="ChEBI" id="CHEBI:57945"/>
        <dbReference type="EC" id="7.1.1.2"/>
    </reaction>
</comment>
<evidence type="ECO:0000256" key="12">
    <source>
        <dbReference type="RuleBase" id="RU000471"/>
    </source>
</evidence>
<gene>
    <name evidence="15" type="primary">ND1</name>
</gene>
<keyword evidence="8 14" id="KW-1133">Transmembrane helix</keyword>
<sequence length="321" mass="36325">MHKFLSYIICPLMYIIPILIAVAFLTLLERKILGYMQLRKGPNLVGPYGILQPVADGVKLFIKEPVRPTLASPTLFILTPTSALLLALLMWTPIPMPFPMTDLNFGLLFLLALSSMMVYTILWSGWASNSKYALMGALRAIAQTISYEVTLGLILLSLIMLSGTFTLHGLICTQENTWLLLLTWPLAMMWFVSTLAETNRAPFDLTEGESELVSGFNVEYAAGPFALFFLAEYMNIMLMNTLSCILFLAPTTQQAELFSINLFTKTALLIMLFLWIRASYPRFRYDQLMHLLWKQFLPMTLALYLWYMSLPTMLAGLPPLS</sequence>
<dbReference type="PANTHER" id="PTHR11432">
    <property type="entry name" value="NADH DEHYDROGENASE SUBUNIT 1"/>
    <property type="match status" value="1"/>
</dbReference>
<evidence type="ECO:0000313" key="15">
    <source>
        <dbReference type="EMBL" id="QTA72655.1"/>
    </source>
</evidence>
<dbReference type="HAMAP" id="MF_01350">
    <property type="entry name" value="NDH1_NuoH"/>
    <property type="match status" value="1"/>
</dbReference>
<evidence type="ECO:0000256" key="4">
    <source>
        <dbReference type="ARBA" id="ARBA00021009"/>
    </source>
</evidence>
<dbReference type="GO" id="GO:0005743">
    <property type="term" value="C:mitochondrial inner membrane"/>
    <property type="evidence" value="ECO:0007669"/>
    <property type="project" value="UniProtKB-SubCell"/>
</dbReference>
<evidence type="ECO:0000256" key="8">
    <source>
        <dbReference type="ARBA" id="ARBA00022989"/>
    </source>
</evidence>
<comment type="similarity">
    <text evidence="2 12">Belongs to the complex I subunit 1 family.</text>
</comment>
<dbReference type="GO" id="GO:0009060">
    <property type="term" value="P:aerobic respiration"/>
    <property type="evidence" value="ECO:0007669"/>
    <property type="project" value="TreeGrafter"/>
</dbReference>
<keyword evidence="7" id="KW-0249">Electron transport</keyword>
<feature type="transmembrane region" description="Helical" evidence="14">
    <location>
        <begin position="147"/>
        <end position="171"/>
    </location>
</feature>
<dbReference type="EMBL" id="MW496121">
    <property type="protein sequence ID" value="QTA72655.1"/>
    <property type="molecule type" value="Genomic_DNA"/>
</dbReference>
<evidence type="ECO:0000256" key="14">
    <source>
        <dbReference type="SAM" id="Phobius"/>
    </source>
</evidence>
<feature type="transmembrane region" description="Helical" evidence="14">
    <location>
        <begin position="225"/>
        <end position="249"/>
    </location>
</feature>
<evidence type="ECO:0000256" key="13">
    <source>
        <dbReference type="RuleBase" id="RU000473"/>
    </source>
</evidence>
<dbReference type="GO" id="GO:0008137">
    <property type="term" value="F:NADH dehydrogenase (ubiquinone) activity"/>
    <property type="evidence" value="ECO:0007669"/>
    <property type="project" value="UniProtKB-EC"/>
</dbReference>
<keyword evidence="6 12" id="KW-0812">Transmembrane</keyword>
<comment type="subcellular location">
    <subcellularLocation>
        <location evidence="1">Membrane</location>
        <topology evidence="1">Multi-pass membrane protein</topology>
    </subcellularLocation>
    <subcellularLocation>
        <location evidence="12">Mitochondrion inner membrane</location>
        <topology evidence="12">Multi-pass membrane protein</topology>
    </subcellularLocation>
</comment>
<accession>A0A8A3WM98</accession>
<dbReference type="GO" id="GO:0003954">
    <property type="term" value="F:NADH dehydrogenase activity"/>
    <property type="evidence" value="ECO:0007669"/>
    <property type="project" value="TreeGrafter"/>
</dbReference>
<protein>
    <recommendedName>
        <fullName evidence="4 13">NADH-ubiquinone oxidoreductase chain 1</fullName>
        <ecNumber evidence="3 13">7.1.1.2</ecNumber>
    </recommendedName>
</protein>
<keyword evidence="5" id="KW-0813">Transport</keyword>
<evidence type="ECO:0000256" key="10">
    <source>
        <dbReference type="ARBA" id="ARBA00023136"/>
    </source>
</evidence>
<feature type="transmembrane region" description="Helical" evidence="14">
    <location>
        <begin position="177"/>
        <end position="196"/>
    </location>
</feature>
<evidence type="ECO:0000256" key="6">
    <source>
        <dbReference type="ARBA" id="ARBA00022692"/>
    </source>
</evidence>
<evidence type="ECO:0000256" key="5">
    <source>
        <dbReference type="ARBA" id="ARBA00022660"/>
    </source>
</evidence>
<evidence type="ECO:0000256" key="7">
    <source>
        <dbReference type="ARBA" id="ARBA00022982"/>
    </source>
</evidence>
<keyword evidence="13" id="KW-0830">Ubiquinone</keyword>
<evidence type="ECO:0000256" key="3">
    <source>
        <dbReference type="ARBA" id="ARBA00012944"/>
    </source>
</evidence>
<dbReference type="PROSITE" id="PS00667">
    <property type="entry name" value="COMPLEX1_ND1_1"/>
    <property type="match status" value="1"/>
</dbReference>
<dbReference type="AlphaFoldDB" id="A0A8A3WM98"/>
<dbReference type="InterPro" id="IPR001694">
    <property type="entry name" value="NADH_UbQ_OxRdtase_su1/FPO"/>
</dbReference>
<evidence type="ECO:0000256" key="2">
    <source>
        <dbReference type="ARBA" id="ARBA00010535"/>
    </source>
</evidence>
<geneLocation type="mitochondrion" evidence="15"/>
<dbReference type="PROSITE" id="PS00668">
    <property type="entry name" value="COMPLEX1_ND1_2"/>
    <property type="match status" value="1"/>
</dbReference>
<keyword evidence="5" id="KW-0679">Respiratory chain</keyword>
<dbReference type="EC" id="7.1.1.2" evidence="3 13"/>
<proteinExistence type="inferred from homology"/>